<feature type="domain" description="Retrotransposon gag" evidence="2">
    <location>
        <begin position="165"/>
        <end position="254"/>
    </location>
</feature>
<gene>
    <name evidence="3" type="ORF">F0562_018239</name>
</gene>
<dbReference type="Proteomes" id="UP000325577">
    <property type="component" value="Linkage Group LG9"/>
</dbReference>
<dbReference type="PANTHER" id="PTHR33223:SF8">
    <property type="entry name" value="OS04G0172440 PROTEIN"/>
    <property type="match status" value="1"/>
</dbReference>
<proteinExistence type="predicted"/>
<evidence type="ECO:0000256" key="1">
    <source>
        <dbReference type="SAM" id="MobiDB-lite"/>
    </source>
</evidence>
<protein>
    <recommendedName>
        <fullName evidence="2">Retrotransposon gag domain-containing protein</fullName>
    </recommendedName>
</protein>
<feature type="compositionally biased region" description="Low complexity" evidence="1">
    <location>
        <begin position="24"/>
        <end position="34"/>
    </location>
</feature>
<dbReference type="OrthoDB" id="1749434at2759"/>
<organism evidence="3 4">
    <name type="scientific">Nyssa sinensis</name>
    <dbReference type="NCBI Taxonomy" id="561372"/>
    <lineage>
        <taxon>Eukaryota</taxon>
        <taxon>Viridiplantae</taxon>
        <taxon>Streptophyta</taxon>
        <taxon>Embryophyta</taxon>
        <taxon>Tracheophyta</taxon>
        <taxon>Spermatophyta</taxon>
        <taxon>Magnoliopsida</taxon>
        <taxon>eudicotyledons</taxon>
        <taxon>Gunneridae</taxon>
        <taxon>Pentapetalae</taxon>
        <taxon>asterids</taxon>
        <taxon>Cornales</taxon>
        <taxon>Nyssaceae</taxon>
        <taxon>Nyssa</taxon>
    </lineage>
</organism>
<dbReference type="EMBL" id="CM018052">
    <property type="protein sequence ID" value="KAA8514974.1"/>
    <property type="molecule type" value="Genomic_DNA"/>
</dbReference>
<dbReference type="AlphaFoldDB" id="A0A5J4ZB82"/>
<sequence length="366" mass="41472">MQNTQVQLQRTQQLILDALLHQPQNSIPQSSPSSEPYNSTQRTVNTANPPPPKGGPSTARVALNQNPVNQNTPIMPPNNPTTLTIDEVHKHVQAILQQEKQKFLDITFTTPYPKEIALLPYLEGYTAPRFVRFDGKKGSSYEHVHRFIESLNTHASDQNICLPEFSKSLTDRAYTWYPKLPEGSIRNWEDLVQKFHAKFFHVEEKVTKISLTKVTQKPQEILISYVKCFRDYSLDCYEPITEEELVNLCIGGMAKEYRVHLVTVEIESFSKLMEKVSKISEAMGEARRASMITITPRSYRHEQSAVVAEEEEVAAAQMTTKCPQSVLPSEFPCELREFVGVDDKKKATTGFGISTLVKRVLKNSSS</sequence>
<accession>A0A5J4ZB82</accession>
<feature type="compositionally biased region" description="Polar residues" evidence="1">
    <location>
        <begin position="35"/>
        <end position="47"/>
    </location>
</feature>
<evidence type="ECO:0000313" key="4">
    <source>
        <dbReference type="Proteomes" id="UP000325577"/>
    </source>
</evidence>
<feature type="region of interest" description="Disordered" evidence="1">
    <location>
        <begin position="24"/>
        <end position="61"/>
    </location>
</feature>
<reference evidence="3 4" key="1">
    <citation type="submission" date="2019-09" db="EMBL/GenBank/DDBJ databases">
        <title>A chromosome-level genome assembly of the Chinese tupelo Nyssa sinensis.</title>
        <authorList>
            <person name="Yang X."/>
            <person name="Kang M."/>
            <person name="Yang Y."/>
            <person name="Xiong H."/>
            <person name="Wang M."/>
            <person name="Zhang Z."/>
            <person name="Wang Z."/>
            <person name="Wu H."/>
            <person name="Ma T."/>
            <person name="Liu J."/>
            <person name="Xi Z."/>
        </authorList>
    </citation>
    <scope>NUCLEOTIDE SEQUENCE [LARGE SCALE GENOMIC DNA]</scope>
    <source>
        <strain evidence="3">J267</strain>
        <tissue evidence="3">Leaf</tissue>
    </source>
</reference>
<evidence type="ECO:0000313" key="3">
    <source>
        <dbReference type="EMBL" id="KAA8514974.1"/>
    </source>
</evidence>
<dbReference type="InterPro" id="IPR005162">
    <property type="entry name" value="Retrotrans_gag_dom"/>
</dbReference>
<keyword evidence="4" id="KW-1185">Reference proteome</keyword>
<dbReference type="Pfam" id="PF03732">
    <property type="entry name" value="Retrotrans_gag"/>
    <property type="match status" value="1"/>
</dbReference>
<evidence type="ECO:0000259" key="2">
    <source>
        <dbReference type="Pfam" id="PF03732"/>
    </source>
</evidence>
<name>A0A5J4ZB82_9ASTE</name>
<dbReference type="PANTHER" id="PTHR33223">
    <property type="entry name" value="CCHC-TYPE DOMAIN-CONTAINING PROTEIN"/>
    <property type="match status" value="1"/>
</dbReference>